<dbReference type="InterPro" id="IPR036134">
    <property type="entry name" value="Crypto/Photolyase_FAD-like_sf"/>
</dbReference>
<dbReference type="OrthoDB" id="435881at2759"/>
<evidence type="ECO:0000256" key="5">
    <source>
        <dbReference type="PIRSR" id="PIRSR602081-2"/>
    </source>
</evidence>
<proteinExistence type="inferred from homology"/>
<dbReference type="GO" id="GO:0005634">
    <property type="term" value="C:nucleus"/>
    <property type="evidence" value="ECO:0007669"/>
    <property type="project" value="TreeGrafter"/>
</dbReference>
<feature type="site" description="Electron transfer via tryptophanyl radical" evidence="5">
    <location>
        <position position="421"/>
    </location>
</feature>
<feature type="binding site" evidence="4">
    <location>
        <begin position="313"/>
        <end position="320"/>
    </location>
    <ligand>
        <name>FAD</name>
        <dbReference type="ChEBI" id="CHEBI:57692"/>
    </ligand>
</feature>
<feature type="domain" description="Photolyase/cryptochrome alpha/beta" evidence="6">
    <location>
        <begin position="28"/>
        <end position="157"/>
    </location>
</feature>
<organism evidence="7 8">
    <name type="scientific">Pocillopora damicornis</name>
    <name type="common">Cauliflower coral</name>
    <name type="synonym">Millepora damicornis</name>
    <dbReference type="NCBI Taxonomy" id="46731"/>
    <lineage>
        <taxon>Eukaryota</taxon>
        <taxon>Metazoa</taxon>
        <taxon>Cnidaria</taxon>
        <taxon>Anthozoa</taxon>
        <taxon>Hexacorallia</taxon>
        <taxon>Scleractinia</taxon>
        <taxon>Astrocoeniina</taxon>
        <taxon>Pocilloporidae</taxon>
        <taxon>Pocillopora</taxon>
    </lineage>
</organism>
<dbReference type="Pfam" id="PF00875">
    <property type="entry name" value="DNA_photolyase"/>
    <property type="match status" value="1"/>
</dbReference>
<comment type="similarity">
    <text evidence="1">Belongs to the DNA photolyase class-1 family.</text>
</comment>
<dbReference type="GO" id="GO:0032922">
    <property type="term" value="P:circadian regulation of gene expression"/>
    <property type="evidence" value="ECO:0007669"/>
    <property type="project" value="TreeGrafter"/>
</dbReference>
<feature type="site" description="Electron transfer via tryptophanyl radical" evidence="5">
    <location>
        <position position="398"/>
    </location>
</feature>
<keyword evidence="8" id="KW-1185">Reference proteome</keyword>
<dbReference type="AlphaFoldDB" id="A0A3M6UYM6"/>
<dbReference type="InterPro" id="IPR014729">
    <property type="entry name" value="Rossmann-like_a/b/a_fold"/>
</dbReference>
<dbReference type="GO" id="GO:0071949">
    <property type="term" value="F:FAD binding"/>
    <property type="evidence" value="ECO:0007669"/>
    <property type="project" value="TreeGrafter"/>
</dbReference>
<dbReference type="STRING" id="46731.A0A3M6UYM6"/>
<protein>
    <recommendedName>
        <fullName evidence="6">Photolyase/cryptochrome alpha/beta domain-containing protein</fullName>
    </recommendedName>
</protein>
<name>A0A3M6UYM6_POCDA</name>
<accession>A0A3M6UYM6</accession>
<dbReference type="InterPro" id="IPR002081">
    <property type="entry name" value="Cryptochrome/DNA_photolyase_1"/>
</dbReference>
<evidence type="ECO:0000256" key="3">
    <source>
        <dbReference type="ARBA" id="ARBA00022827"/>
    </source>
</evidence>
<comment type="caution">
    <text evidence="7">The sequence shown here is derived from an EMBL/GenBank/DDBJ whole genome shotgun (WGS) entry which is preliminary data.</text>
</comment>
<dbReference type="Gene3D" id="1.10.579.10">
    <property type="entry name" value="DNA Cyclobutane Dipyrimidine Photolyase, subunit A, domain 3"/>
    <property type="match status" value="2"/>
</dbReference>
<dbReference type="PANTHER" id="PTHR11455:SF30">
    <property type="entry name" value="CRYPTOCHROME-1"/>
    <property type="match status" value="1"/>
</dbReference>
<gene>
    <name evidence="7" type="ORF">pdam_00006473</name>
</gene>
<dbReference type="SUPFAM" id="SSF48173">
    <property type="entry name" value="Cryptochrome/photolyase FAD-binding domain"/>
    <property type="match status" value="2"/>
</dbReference>
<dbReference type="Pfam" id="PF03441">
    <property type="entry name" value="FAD_binding_7"/>
    <property type="match status" value="2"/>
</dbReference>
<dbReference type="GO" id="GO:0043153">
    <property type="term" value="P:entrainment of circadian clock by photoperiod"/>
    <property type="evidence" value="ECO:0007669"/>
    <property type="project" value="TreeGrafter"/>
</dbReference>
<evidence type="ECO:0000256" key="2">
    <source>
        <dbReference type="ARBA" id="ARBA00022630"/>
    </source>
</evidence>
<sequence length="581" mass="66615">MSYATVQRKDVHAGSVDERSSAINDKEKHAIHWIRKDLRLHDNPSLLEAVKGSDTLRIIYVLDTKVDQNIGIGANLWRFLLQSLEDVDDSLRQLNSRLFVVRGQPADVFPRLFREWNTSLLTFEEDSEPFGREKDAAIRLLAQESGVQVAIRRSHTLYDPQLIIKNNGGTPPLTYKKFLAIISSLGPPGHPVPTLDVHLLGSCSTPISDDHEEKYGVPSLEELGLDIRKIHAAVWHGGEKEALVRLNRHLERKAWIASFEKPKVTPNSLFPSPTGVSPYLRFGCLSPRLFYHRLTELYRKVKSSDPPISLYGQLLWREFFFTVAANNPHFDRMTTNPMCLQIPWKKNPENLAKWEEGRTGFPWIDAIMIQLQQEGWIHHLARHAVGCFLTRGNLWISWEEGMKVFERWLLDAEWSLNAGNWMWLSCSAFFQQFFNCICPVGFGRKLDPNGDFVRLVITKRGEKLYIIVYNVTVVVNECLIVAIKYLPVLRGFPAKYIHAPWTAPESVQKAARCIIGVDYPYPMVDHSKVSCANLEKLRNIFKALLCYKDSTAVSSEKQDNLHGQQEKLKQQMFLLEDKENE</sequence>
<dbReference type="Proteomes" id="UP000275408">
    <property type="component" value="Unassembled WGS sequence"/>
</dbReference>
<dbReference type="EMBL" id="RCHS01000482">
    <property type="protein sequence ID" value="RMX58634.1"/>
    <property type="molecule type" value="Genomic_DNA"/>
</dbReference>
<reference evidence="7 8" key="1">
    <citation type="journal article" date="2018" name="Sci. Rep.">
        <title>Comparative analysis of the Pocillopora damicornis genome highlights role of immune system in coral evolution.</title>
        <authorList>
            <person name="Cunning R."/>
            <person name="Bay R.A."/>
            <person name="Gillette P."/>
            <person name="Baker A.C."/>
            <person name="Traylor-Knowles N."/>
        </authorList>
    </citation>
    <scope>NUCLEOTIDE SEQUENCE [LARGE SCALE GENOMIC DNA]</scope>
    <source>
        <strain evidence="7">RSMAS</strain>
        <tissue evidence="7">Whole animal</tissue>
    </source>
</reference>
<dbReference type="InterPro" id="IPR006050">
    <property type="entry name" value="DNA_photolyase_N"/>
</dbReference>
<dbReference type="SUPFAM" id="SSF52425">
    <property type="entry name" value="Cryptochrome/photolyase, N-terminal domain"/>
    <property type="match status" value="1"/>
</dbReference>
<dbReference type="PROSITE" id="PS51645">
    <property type="entry name" value="PHR_CRY_ALPHA_BETA"/>
    <property type="match status" value="1"/>
</dbReference>
<evidence type="ECO:0000313" key="7">
    <source>
        <dbReference type="EMBL" id="RMX58634.1"/>
    </source>
</evidence>
<evidence type="ECO:0000313" key="8">
    <source>
        <dbReference type="Proteomes" id="UP000275408"/>
    </source>
</evidence>
<keyword evidence="2 4" id="KW-0285">Flavoprotein</keyword>
<evidence type="ECO:0000256" key="4">
    <source>
        <dbReference type="PIRSR" id="PIRSR602081-1"/>
    </source>
</evidence>
<dbReference type="InterPro" id="IPR036155">
    <property type="entry name" value="Crypto/Photolyase_N_sf"/>
</dbReference>
<dbReference type="InterPro" id="IPR005101">
    <property type="entry name" value="Cryptochr/Photolyase_FAD-bd"/>
</dbReference>
<feature type="site" description="Electron transfer via tryptophanyl radical" evidence="5">
    <location>
        <position position="344"/>
    </location>
</feature>
<keyword evidence="3 4" id="KW-0274">FAD</keyword>
<dbReference type="GO" id="GO:0045892">
    <property type="term" value="P:negative regulation of DNA-templated transcription"/>
    <property type="evidence" value="ECO:0007669"/>
    <property type="project" value="TreeGrafter"/>
</dbReference>
<dbReference type="GO" id="GO:0003677">
    <property type="term" value="F:DNA binding"/>
    <property type="evidence" value="ECO:0007669"/>
    <property type="project" value="TreeGrafter"/>
</dbReference>
<evidence type="ECO:0000256" key="1">
    <source>
        <dbReference type="ARBA" id="ARBA00005862"/>
    </source>
</evidence>
<comment type="cofactor">
    <cofactor evidence="4">
        <name>FAD</name>
        <dbReference type="ChEBI" id="CHEBI:57692"/>
    </cofactor>
    <text evidence="4">Binds 1 FAD per subunit.</text>
</comment>
<dbReference type="GO" id="GO:0005737">
    <property type="term" value="C:cytoplasm"/>
    <property type="evidence" value="ECO:0007669"/>
    <property type="project" value="TreeGrafter"/>
</dbReference>
<evidence type="ECO:0000259" key="6">
    <source>
        <dbReference type="PROSITE" id="PS51645"/>
    </source>
</evidence>
<dbReference type="PANTHER" id="PTHR11455">
    <property type="entry name" value="CRYPTOCHROME"/>
    <property type="match status" value="1"/>
</dbReference>
<dbReference type="Gene3D" id="1.25.40.80">
    <property type="match status" value="1"/>
</dbReference>
<dbReference type="Gene3D" id="3.40.50.620">
    <property type="entry name" value="HUPs"/>
    <property type="match status" value="1"/>
</dbReference>